<evidence type="ECO:0000256" key="4">
    <source>
        <dbReference type="ARBA" id="ARBA00022741"/>
    </source>
</evidence>
<dbReference type="Pfam" id="PF20258">
    <property type="entry name" value="tRNA_Me_trans_C"/>
    <property type="match status" value="1"/>
</dbReference>
<evidence type="ECO:0000256" key="3">
    <source>
        <dbReference type="ARBA" id="ARBA00022694"/>
    </source>
</evidence>
<evidence type="ECO:0000259" key="8">
    <source>
        <dbReference type="Pfam" id="PF20258"/>
    </source>
</evidence>
<dbReference type="Gene3D" id="2.40.30.10">
    <property type="entry name" value="Translation factors"/>
    <property type="match status" value="1"/>
</dbReference>
<evidence type="ECO:0000256" key="6">
    <source>
        <dbReference type="ARBA" id="ARBA00022884"/>
    </source>
</evidence>
<dbReference type="InterPro" id="IPR004506">
    <property type="entry name" value="MnmA-like"/>
</dbReference>
<dbReference type="AlphaFoldDB" id="A0A1W1C1L5"/>
<evidence type="ECO:0000313" key="10">
    <source>
        <dbReference type="EMBL" id="SFV59653.1"/>
    </source>
</evidence>
<dbReference type="Pfam" id="PF03054">
    <property type="entry name" value="tRNA_Me_trans"/>
    <property type="match status" value="1"/>
</dbReference>
<dbReference type="SUPFAM" id="SSF52402">
    <property type="entry name" value="Adenine nucleotide alpha hydrolases-like"/>
    <property type="match status" value="1"/>
</dbReference>
<name>A0A1W1C1L5_9ZZZZ</name>
<dbReference type="EMBL" id="FPHK01000042">
    <property type="protein sequence ID" value="SFV59653.1"/>
    <property type="molecule type" value="Genomic_DNA"/>
</dbReference>
<sequence length="344" mass="38967">MLFKKKVLVGMSGGVDSTIAALLLKEEGYEVEGLYMKLHSKPGYHEIHQARAQKAADFVGMKLHTIDLQEKFNKNVFEPFIDTYAQGKTPNPCALCNRSMKFGEMIAFADKIGADYLATGHYIKTDGEFFYQAEDDTKDQSYFLFYVNKEILPRLKFPLGERKKSDIRQIAESIKGLESFALQSESNEICFVETTYTDLLKDYVQVDQVGEVLDINGNVVGEHKGYMHYTIGKRRGFTVNGAHEPHFVTKIIPHKNQIVVGKREDLACTEVFLNNLNMFHNKKEFDTSVKLRYRTTAVKCHVKIIADNKAYVQLQEGVFGVAVGQAAVFYDEKKLIGGGWIIDT</sequence>
<feature type="domain" description="tRNA-specific 2-thiouridylase MnmA-like C-terminal" evidence="8">
    <location>
        <begin position="280"/>
        <end position="341"/>
    </location>
</feature>
<keyword evidence="1" id="KW-0820">tRNA-binding</keyword>
<keyword evidence="6" id="KW-0694">RNA-binding</keyword>
<dbReference type="NCBIfam" id="TIGR00420">
    <property type="entry name" value="trmU"/>
    <property type="match status" value="1"/>
</dbReference>
<proteinExistence type="inferred from homology"/>
<gene>
    <name evidence="10" type="ORF">MNB_SM-6-1300</name>
</gene>
<evidence type="ECO:0000256" key="2">
    <source>
        <dbReference type="ARBA" id="ARBA00022679"/>
    </source>
</evidence>
<dbReference type="InterPro" id="IPR023382">
    <property type="entry name" value="MnmA-like_central_sf"/>
</dbReference>
<dbReference type="Gene3D" id="3.40.50.620">
    <property type="entry name" value="HUPs"/>
    <property type="match status" value="1"/>
</dbReference>
<dbReference type="HAMAP" id="MF_00144">
    <property type="entry name" value="tRNA_thiouridyl_MnmA"/>
    <property type="match status" value="1"/>
</dbReference>
<accession>A0A1W1C1L5</accession>
<dbReference type="GO" id="GO:0000049">
    <property type="term" value="F:tRNA binding"/>
    <property type="evidence" value="ECO:0007669"/>
    <property type="project" value="UniProtKB-KW"/>
</dbReference>
<keyword evidence="7" id="KW-1015">Disulfide bond</keyword>
<dbReference type="InterPro" id="IPR046885">
    <property type="entry name" value="MnmA-like_C"/>
</dbReference>
<dbReference type="GO" id="GO:0016783">
    <property type="term" value="F:sulfurtransferase activity"/>
    <property type="evidence" value="ECO:0007669"/>
    <property type="project" value="InterPro"/>
</dbReference>
<dbReference type="GO" id="GO:0005524">
    <property type="term" value="F:ATP binding"/>
    <property type="evidence" value="ECO:0007669"/>
    <property type="project" value="UniProtKB-KW"/>
</dbReference>
<organism evidence="10">
    <name type="scientific">hydrothermal vent metagenome</name>
    <dbReference type="NCBI Taxonomy" id="652676"/>
    <lineage>
        <taxon>unclassified sequences</taxon>
        <taxon>metagenomes</taxon>
        <taxon>ecological metagenomes</taxon>
    </lineage>
</organism>
<keyword evidence="5" id="KW-0067">ATP-binding</keyword>
<evidence type="ECO:0000259" key="9">
    <source>
        <dbReference type="Pfam" id="PF20259"/>
    </source>
</evidence>
<dbReference type="InterPro" id="IPR014729">
    <property type="entry name" value="Rossmann-like_a/b/a_fold"/>
</dbReference>
<feature type="domain" description="tRNA-specific 2-thiouridylase MnmA-like central" evidence="9">
    <location>
        <begin position="198"/>
        <end position="262"/>
    </location>
</feature>
<dbReference type="CDD" id="cd01998">
    <property type="entry name" value="MnmA_TRMU-like"/>
    <property type="match status" value="1"/>
</dbReference>
<keyword evidence="4" id="KW-0547">Nucleotide-binding</keyword>
<dbReference type="FunFam" id="2.30.30.280:FF:000001">
    <property type="entry name" value="tRNA-specific 2-thiouridylase MnmA"/>
    <property type="match status" value="1"/>
</dbReference>
<evidence type="ECO:0000256" key="1">
    <source>
        <dbReference type="ARBA" id="ARBA00022555"/>
    </source>
</evidence>
<keyword evidence="3" id="KW-0819">tRNA processing</keyword>
<dbReference type="Pfam" id="PF20259">
    <property type="entry name" value="tRNA_Me_trans_M"/>
    <property type="match status" value="1"/>
</dbReference>
<keyword evidence="2" id="KW-0808">Transferase</keyword>
<dbReference type="PANTHER" id="PTHR11933:SF5">
    <property type="entry name" value="MITOCHONDRIAL TRNA-SPECIFIC 2-THIOURIDYLASE 1"/>
    <property type="match status" value="1"/>
</dbReference>
<dbReference type="PANTHER" id="PTHR11933">
    <property type="entry name" value="TRNA 5-METHYLAMINOMETHYL-2-THIOURIDYLATE -METHYLTRANSFERASE"/>
    <property type="match status" value="1"/>
</dbReference>
<dbReference type="Gene3D" id="2.30.30.280">
    <property type="entry name" value="Adenine nucleotide alpha hydrolases-like domains"/>
    <property type="match status" value="1"/>
</dbReference>
<dbReference type="GO" id="GO:0002143">
    <property type="term" value="P:tRNA wobble position uridine thiolation"/>
    <property type="evidence" value="ECO:0007669"/>
    <property type="project" value="TreeGrafter"/>
</dbReference>
<evidence type="ECO:0000256" key="5">
    <source>
        <dbReference type="ARBA" id="ARBA00022840"/>
    </source>
</evidence>
<dbReference type="NCBIfam" id="NF001138">
    <property type="entry name" value="PRK00143.1"/>
    <property type="match status" value="1"/>
</dbReference>
<evidence type="ECO:0000256" key="7">
    <source>
        <dbReference type="ARBA" id="ARBA00023157"/>
    </source>
</evidence>
<reference evidence="10" key="1">
    <citation type="submission" date="2016-10" db="EMBL/GenBank/DDBJ databases">
        <authorList>
            <person name="de Groot N.N."/>
        </authorList>
    </citation>
    <scope>NUCLEOTIDE SEQUENCE</scope>
</reference>
<protein>
    <submittedName>
        <fullName evidence="10">tRNA-specific 2-thiouridylase MnmA</fullName>
    </submittedName>
</protein>
<dbReference type="InterPro" id="IPR046884">
    <property type="entry name" value="MnmA-like_central"/>
</dbReference>